<proteinExistence type="inferred from homology"/>
<feature type="domain" description="Beta-lactamase-related" evidence="3">
    <location>
        <begin position="221"/>
        <end position="539"/>
    </location>
</feature>
<dbReference type="CDD" id="cd07061">
    <property type="entry name" value="HP_HAP_like"/>
    <property type="match status" value="1"/>
</dbReference>
<dbReference type="PANTHER" id="PTHR43283">
    <property type="entry name" value="BETA-LACTAMASE-RELATED"/>
    <property type="match status" value="1"/>
</dbReference>
<dbReference type="Gene3D" id="3.40.50.1240">
    <property type="entry name" value="Phosphoglycerate mutase-like"/>
    <property type="match status" value="1"/>
</dbReference>
<dbReference type="PANTHER" id="PTHR43283:SF3">
    <property type="entry name" value="BETA-LACTAMASE FAMILY PROTEIN (AFU_ORTHOLOGUE AFUA_5G07500)"/>
    <property type="match status" value="1"/>
</dbReference>
<dbReference type="SUPFAM" id="SSF56601">
    <property type="entry name" value="beta-lactamase/transpeptidase-like"/>
    <property type="match status" value="1"/>
</dbReference>
<dbReference type="VEuPathDB" id="FungiDB:BTJ68_05597"/>
<dbReference type="InterPro" id="IPR012338">
    <property type="entry name" value="Beta-lactam/transpept-like"/>
</dbReference>
<keyword evidence="5" id="KW-1185">Reference proteome</keyword>
<name>A0A1Z5TFV0_HORWE</name>
<dbReference type="InterPro" id="IPR029033">
    <property type="entry name" value="His_PPase_superfam"/>
</dbReference>
<dbReference type="InterPro" id="IPR000560">
    <property type="entry name" value="His_Pase_clade-2"/>
</dbReference>
<dbReference type="SUPFAM" id="SSF53254">
    <property type="entry name" value="Phosphoglycerate mutase-like"/>
    <property type="match status" value="1"/>
</dbReference>
<evidence type="ECO:0000313" key="4">
    <source>
        <dbReference type="EMBL" id="OTA34885.1"/>
    </source>
</evidence>
<sequence>MPGANLSVIETIYMMDLCPFETVANPTGTISQFCDLFTEQEWHQYNYYETLDKYYGYSHGNPLGPTQGVGFAKELIARLTNTPVREGASTNSTLDENTTTFPLGRQLYADFSHDNDMTAIFSALGLYNTTAALPNTTIVEAPQADGYSAAWTASFAARAYFEKMTCHGHDEELVRIIVNDRVQPLTQCGGDHLGRCTLSAFIDSLDFVKMDLRGFDFDRGMQAFEQGKLKLDDSHFVYTLCPELQKVKVLQDDGKLVDKKTDITLRMLLTHTAGFGYEFFNPKLRDYGRPVGFDVFHGDEKEILRMPLVNQPGERFEYGISIDWAGIVLERATGIKLNDWIQENIMKPLKLENINMFPTQHMKDQLACMQQRWPGDPGKCEERDHIMREPLLAKTDHEKKHIFHSGGAGAYAKPAEYVQVLAALLNDGTSPNTGAQILKKHTVDEMFTNQIPNMPDFARQGIPAAKPEQTNPAPELYPQEGQPPQGWGLSFMMTVEPGATGRGRNTAWWAGIANLFWWCDREKGVAGMIASQVMPFGDMHVMSQWAACEAAVYSALS</sequence>
<dbReference type="InterPro" id="IPR001466">
    <property type="entry name" value="Beta-lactam-related"/>
</dbReference>
<comment type="similarity">
    <text evidence="1">Belongs to the histidine acid phosphatase family.</text>
</comment>
<accession>A0A1Z5TFV0</accession>
<reference evidence="4 5" key="1">
    <citation type="submission" date="2017-01" db="EMBL/GenBank/DDBJ databases">
        <title>The recent genome duplication of the halophilic yeast Hortaea werneckii: insights from long-read sequencing.</title>
        <authorList>
            <person name="Sinha S."/>
            <person name="Flibotte S."/>
            <person name="Neira M."/>
            <person name="Lenassi M."/>
            <person name="Gostincar C."/>
            <person name="Stajich J.E."/>
            <person name="Nislow C.E."/>
        </authorList>
    </citation>
    <scope>NUCLEOTIDE SEQUENCE [LARGE SCALE GENOMIC DNA]</scope>
    <source>
        <strain evidence="4 5">EXF-2000</strain>
    </source>
</reference>
<protein>
    <recommendedName>
        <fullName evidence="2">3-phytase</fullName>
        <ecNumber evidence="2">3.1.3.8</ecNumber>
    </recommendedName>
</protein>
<dbReference type="GO" id="GO:0016158">
    <property type="term" value="F:inositol hexakisphosphate 3-phosphatase activity"/>
    <property type="evidence" value="ECO:0007669"/>
    <property type="project" value="UniProtKB-EC"/>
</dbReference>
<evidence type="ECO:0000256" key="2">
    <source>
        <dbReference type="ARBA" id="ARBA00012632"/>
    </source>
</evidence>
<gene>
    <name evidence="4" type="ORF">BTJ68_05597</name>
</gene>
<evidence type="ECO:0000256" key="1">
    <source>
        <dbReference type="ARBA" id="ARBA00005375"/>
    </source>
</evidence>
<organism evidence="4 5">
    <name type="scientific">Hortaea werneckii EXF-2000</name>
    <dbReference type="NCBI Taxonomy" id="1157616"/>
    <lineage>
        <taxon>Eukaryota</taxon>
        <taxon>Fungi</taxon>
        <taxon>Dikarya</taxon>
        <taxon>Ascomycota</taxon>
        <taxon>Pezizomycotina</taxon>
        <taxon>Dothideomycetes</taxon>
        <taxon>Dothideomycetidae</taxon>
        <taxon>Mycosphaerellales</taxon>
        <taxon>Teratosphaeriaceae</taxon>
        <taxon>Hortaea</taxon>
    </lineage>
</organism>
<dbReference type="STRING" id="1157616.A0A1Z5TFV0"/>
<dbReference type="AlphaFoldDB" id="A0A1Z5TFV0"/>
<dbReference type="PROSITE" id="PS00778">
    <property type="entry name" value="HIS_ACID_PHOSPHAT_2"/>
    <property type="match status" value="1"/>
</dbReference>
<dbReference type="Proteomes" id="UP000194280">
    <property type="component" value="Unassembled WGS sequence"/>
</dbReference>
<comment type="caution">
    <text evidence="4">The sequence shown here is derived from an EMBL/GenBank/DDBJ whole genome shotgun (WGS) entry which is preliminary data.</text>
</comment>
<dbReference type="EC" id="3.1.3.8" evidence="2"/>
<dbReference type="Pfam" id="PF00328">
    <property type="entry name" value="His_Phos_2"/>
    <property type="match status" value="1"/>
</dbReference>
<dbReference type="EMBL" id="MUNK01000052">
    <property type="protein sequence ID" value="OTA34885.1"/>
    <property type="molecule type" value="Genomic_DNA"/>
</dbReference>
<evidence type="ECO:0000259" key="3">
    <source>
        <dbReference type="Pfam" id="PF00144"/>
    </source>
</evidence>
<dbReference type="InParanoid" id="A0A1Z5TFV0"/>
<dbReference type="Pfam" id="PF00144">
    <property type="entry name" value="Beta-lactamase"/>
    <property type="match status" value="1"/>
</dbReference>
<dbReference type="Gene3D" id="3.40.710.10">
    <property type="entry name" value="DD-peptidase/beta-lactamase superfamily"/>
    <property type="match status" value="1"/>
</dbReference>
<dbReference type="InterPro" id="IPR033379">
    <property type="entry name" value="Acid_Pase_AS"/>
</dbReference>
<evidence type="ECO:0000313" key="5">
    <source>
        <dbReference type="Proteomes" id="UP000194280"/>
    </source>
</evidence>
<dbReference type="InterPro" id="IPR050789">
    <property type="entry name" value="Diverse_Enzym_Activities"/>
</dbReference>
<dbReference type="OrthoDB" id="6509975at2759"/>